<protein>
    <submittedName>
        <fullName evidence="1">Uncharacterized protein</fullName>
    </submittedName>
</protein>
<evidence type="ECO:0000313" key="2">
    <source>
        <dbReference type="Proteomes" id="UP001060085"/>
    </source>
</evidence>
<organism evidence="1 2">
    <name type="scientific">Catharanthus roseus</name>
    <name type="common">Madagascar periwinkle</name>
    <name type="synonym">Vinca rosea</name>
    <dbReference type="NCBI Taxonomy" id="4058"/>
    <lineage>
        <taxon>Eukaryota</taxon>
        <taxon>Viridiplantae</taxon>
        <taxon>Streptophyta</taxon>
        <taxon>Embryophyta</taxon>
        <taxon>Tracheophyta</taxon>
        <taxon>Spermatophyta</taxon>
        <taxon>Magnoliopsida</taxon>
        <taxon>eudicotyledons</taxon>
        <taxon>Gunneridae</taxon>
        <taxon>Pentapetalae</taxon>
        <taxon>asterids</taxon>
        <taxon>lamiids</taxon>
        <taxon>Gentianales</taxon>
        <taxon>Apocynaceae</taxon>
        <taxon>Rauvolfioideae</taxon>
        <taxon>Vinceae</taxon>
        <taxon>Catharanthinae</taxon>
        <taxon>Catharanthus</taxon>
    </lineage>
</organism>
<keyword evidence="2" id="KW-1185">Reference proteome</keyword>
<dbReference type="Proteomes" id="UP001060085">
    <property type="component" value="Linkage Group LG04"/>
</dbReference>
<gene>
    <name evidence="1" type="ORF">M9H77_17759</name>
</gene>
<dbReference type="EMBL" id="CM044704">
    <property type="protein sequence ID" value="KAI5667906.1"/>
    <property type="molecule type" value="Genomic_DNA"/>
</dbReference>
<reference evidence="2" key="1">
    <citation type="journal article" date="2023" name="Nat. Plants">
        <title>Single-cell RNA sequencing provides a high-resolution roadmap for understanding the multicellular compartmentation of specialized metabolism.</title>
        <authorList>
            <person name="Sun S."/>
            <person name="Shen X."/>
            <person name="Li Y."/>
            <person name="Li Y."/>
            <person name="Wang S."/>
            <person name="Li R."/>
            <person name="Zhang H."/>
            <person name="Shen G."/>
            <person name="Guo B."/>
            <person name="Wei J."/>
            <person name="Xu J."/>
            <person name="St-Pierre B."/>
            <person name="Chen S."/>
            <person name="Sun C."/>
        </authorList>
    </citation>
    <scope>NUCLEOTIDE SEQUENCE [LARGE SCALE GENOMIC DNA]</scope>
</reference>
<evidence type="ECO:0000313" key="1">
    <source>
        <dbReference type="EMBL" id="KAI5667906.1"/>
    </source>
</evidence>
<accession>A0ACC0B5H8</accession>
<name>A0ACC0B5H8_CATRO</name>
<comment type="caution">
    <text evidence="1">The sequence shown here is derived from an EMBL/GenBank/DDBJ whole genome shotgun (WGS) entry which is preliminary data.</text>
</comment>
<proteinExistence type="predicted"/>
<sequence>MIYFGKMDIICLISVQLSGFKIHWKHKRKIYNFIEDTKTQFECSEAKTRTNISYLVYYLRTIPLTTTYQFDGTLLQILKTKGRDSWEKLSSSISPNGFIPCGIRATLFEGGINPLFSGIFLYSCDLPSIVLPIGFEFVLNGSFDELYGKEYTLPPTASPPLPLPVGFCWEYLGHWQATADGRFNTTVAGRHRASKDDDEYLEFNCSSQFLLLIESRVCVLDSANFSSSTLCCWGFEVFVASRFYSSIQERALISQYSLIMSTDGSISTHSYREGTSEPSMMQVTETAQSLQQIVEGLARQYQSVARDIEELKKGKSSPTVEQRVGDNLSGFNSPHHQRPFDSAST</sequence>